<dbReference type="Proteomes" id="UP000015346">
    <property type="component" value="Unassembled WGS sequence"/>
</dbReference>
<dbReference type="PRINTS" id="PR00420">
    <property type="entry name" value="RNGMNOXGNASE"/>
</dbReference>
<keyword evidence="5" id="KW-0274">FAD</keyword>
<reference evidence="9 10" key="1">
    <citation type="journal article" date="2013" name="Stand. Genomic Sci.">
        <title>Genome sequence of the reddish-pigmented Rubellimicrobium thermophilum type strain (DSM 16684(T)), a member of the Roseobacter clade.</title>
        <authorList>
            <person name="Fiebig A."/>
            <person name="Riedel T."/>
            <person name="Gronow S."/>
            <person name="Petersen J."/>
            <person name="Klenk H.P."/>
            <person name="Goker M."/>
        </authorList>
    </citation>
    <scope>NUCLEOTIDE SEQUENCE [LARGE SCALE GENOMIC DNA]</scope>
    <source>
        <strain evidence="9 10">DSM 16684</strain>
    </source>
</reference>
<dbReference type="UniPathway" id="UPA00232"/>
<keyword evidence="10" id="KW-1185">Reference proteome</keyword>
<evidence type="ECO:0000256" key="7">
    <source>
        <dbReference type="ARBA" id="ARBA00023033"/>
    </source>
</evidence>
<keyword evidence="7" id="KW-0503">Monooxygenase</keyword>
<feature type="domain" description="FAD-binding" evidence="8">
    <location>
        <begin position="10"/>
        <end position="343"/>
    </location>
</feature>
<dbReference type="GO" id="GO:0016705">
    <property type="term" value="F:oxidoreductase activity, acting on paired donors, with incorporation or reduction of molecular oxygen"/>
    <property type="evidence" value="ECO:0007669"/>
    <property type="project" value="InterPro"/>
</dbReference>
<gene>
    <name evidence="9" type="ORF">ruthe_01685</name>
</gene>
<evidence type="ECO:0000256" key="5">
    <source>
        <dbReference type="ARBA" id="ARBA00022827"/>
    </source>
</evidence>
<dbReference type="PANTHER" id="PTHR43876">
    <property type="entry name" value="UBIQUINONE BIOSYNTHESIS MONOOXYGENASE COQ6, MITOCHONDRIAL"/>
    <property type="match status" value="1"/>
</dbReference>
<evidence type="ECO:0000313" key="10">
    <source>
        <dbReference type="Proteomes" id="UP000015346"/>
    </source>
</evidence>
<name>S9QWI8_9RHOB</name>
<dbReference type="EC" id="1.14.13.-" evidence="9"/>
<evidence type="ECO:0000259" key="8">
    <source>
        <dbReference type="Pfam" id="PF01494"/>
    </source>
</evidence>
<dbReference type="GO" id="GO:0071949">
    <property type="term" value="F:FAD binding"/>
    <property type="evidence" value="ECO:0007669"/>
    <property type="project" value="InterPro"/>
</dbReference>
<keyword evidence="4" id="KW-0285">Flavoprotein</keyword>
<dbReference type="Gene3D" id="3.50.50.60">
    <property type="entry name" value="FAD/NAD(P)-binding domain"/>
    <property type="match status" value="2"/>
</dbReference>
<comment type="caution">
    <text evidence="9">The sequence shown here is derived from an EMBL/GenBank/DDBJ whole genome shotgun (WGS) entry which is preliminary data.</text>
</comment>
<dbReference type="OrthoDB" id="9796623at2"/>
<evidence type="ECO:0000256" key="2">
    <source>
        <dbReference type="ARBA" id="ARBA00004749"/>
    </source>
</evidence>
<protein>
    <submittedName>
        <fullName evidence="9">2-octaprenyl-6-methoxyphenol hydroxylase/2-octaprenyl-3-methyl-6-methoxy-1, 4-benzoquinol hydroxylase</fullName>
        <ecNumber evidence="9">1.14.13.-</ecNumber>
    </submittedName>
</protein>
<dbReference type="EMBL" id="AOLV01000013">
    <property type="protein sequence ID" value="EPX85756.1"/>
    <property type="molecule type" value="Genomic_DNA"/>
</dbReference>
<evidence type="ECO:0000256" key="6">
    <source>
        <dbReference type="ARBA" id="ARBA00023002"/>
    </source>
</evidence>
<dbReference type="InterPro" id="IPR036188">
    <property type="entry name" value="FAD/NAD-bd_sf"/>
</dbReference>
<dbReference type="InterPro" id="IPR051205">
    <property type="entry name" value="UbiH/COQ6_monooxygenase"/>
</dbReference>
<dbReference type="HOGENOM" id="CLU_009665_8_1_5"/>
<dbReference type="Pfam" id="PF01494">
    <property type="entry name" value="FAD_binding_3"/>
    <property type="match status" value="1"/>
</dbReference>
<dbReference type="PROSITE" id="PS01304">
    <property type="entry name" value="UBIH"/>
    <property type="match status" value="1"/>
</dbReference>
<dbReference type="InterPro" id="IPR010971">
    <property type="entry name" value="UbiH/COQ6"/>
</dbReference>
<dbReference type="STRING" id="1123069.ruthe_01685"/>
<proteinExistence type="inferred from homology"/>
<dbReference type="PANTHER" id="PTHR43876:SF7">
    <property type="entry name" value="UBIQUINONE BIOSYNTHESIS MONOOXYGENASE COQ6, MITOCHONDRIAL"/>
    <property type="match status" value="1"/>
</dbReference>
<accession>S9QWI8</accession>
<dbReference type="NCBIfam" id="TIGR01988">
    <property type="entry name" value="Ubi-OHases"/>
    <property type="match status" value="1"/>
</dbReference>
<evidence type="ECO:0000256" key="1">
    <source>
        <dbReference type="ARBA" id="ARBA00001974"/>
    </source>
</evidence>
<dbReference type="GO" id="GO:0004497">
    <property type="term" value="F:monooxygenase activity"/>
    <property type="evidence" value="ECO:0007669"/>
    <property type="project" value="UniProtKB-KW"/>
</dbReference>
<comment type="similarity">
    <text evidence="3">Belongs to the UbiH/COQ6 family.</text>
</comment>
<dbReference type="SUPFAM" id="SSF51905">
    <property type="entry name" value="FAD/NAD(P)-binding domain"/>
    <property type="match status" value="1"/>
</dbReference>
<comment type="cofactor">
    <cofactor evidence="1">
        <name>FAD</name>
        <dbReference type="ChEBI" id="CHEBI:57692"/>
    </cofactor>
</comment>
<comment type="pathway">
    <text evidence="2">Cofactor biosynthesis; ubiquinone biosynthesis.</text>
</comment>
<dbReference type="FunFam" id="3.50.50.60:FF:000021">
    <property type="entry name" value="Ubiquinone biosynthesis monooxygenase COQ6"/>
    <property type="match status" value="1"/>
</dbReference>
<dbReference type="RefSeq" id="WP_021097773.1">
    <property type="nucleotide sequence ID" value="NZ_KE557320.1"/>
</dbReference>
<dbReference type="GO" id="GO:0110142">
    <property type="term" value="C:ubiquinone biosynthesis complex"/>
    <property type="evidence" value="ECO:0007669"/>
    <property type="project" value="UniProtKB-ARBA"/>
</dbReference>
<dbReference type="AlphaFoldDB" id="S9QWI8"/>
<sequence length="405" mass="42884">MSDPCSEPFDALIAGGGLVGPSLALALAREGFSVALIEPRPPGPPPDAFDGRAYALALASVRLLRAIGVWARVASRAQPILRILVADGRPGEPPSPLHLAFDTAEIEEGLMGHMVEDRDLRAALDAALAESGVTRLAGLIVAQEPGPAAIAATLADGRRLAGRVLLGCDGRDSPTARRAGIRRTERPYGQTAVVATVTHERPHRGTAHQLFLPGGPLAILPLPGTRSSIVWSERTARAEALMRMDDAAFLAALRPVFGDFLGAIGLEGPRHAFPLGLSLAHRFAAPRVALAGDAAHRLHPIAGQGLNAGLRDVAALAEVLAEARARGEDIGTEAVLERYARWRRFDTAALAFATDGFNRLFSNDIAPLRLVRDLGLAAVNRLPPLRRAFIREAAGLTGDLPRLMR</sequence>
<dbReference type="GO" id="GO:0006744">
    <property type="term" value="P:ubiquinone biosynthetic process"/>
    <property type="evidence" value="ECO:0007669"/>
    <property type="project" value="UniProtKB-UniPathway"/>
</dbReference>
<dbReference type="InterPro" id="IPR018168">
    <property type="entry name" value="Ubi_Hdrlase_CS"/>
</dbReference>
<evidence type="ECO:0000256" key="4">
    <source>
        <dbReference type="ARBA" id="ARBA00022630"/>
    </source>
</evidence>
<dbReference type="InterPro" id="IPR002938">
    <property type="entry name" value="FAD-bd"/>
</dbReference>
<evidence type="ECO:0000313" key="9">
    <source>
        <dbReference type="EMBL" id="EPX85756.1"/>
    </source>
</evidence>
<keyword evidence="6 9" id="KW-0560">Oxidoreductase</keyword>
<organism evidence="9 10">
    <name type="scientific">Rubellimicrobium thermophilum DSM 16684</name>
    <dbReference type="NCBI Taxonomy" id="1123069"/>
    <lineage>
        <taxon>Bacteria</taxon>
        <taxon>Pseudomonadati</taxon>
        <taxon>Pseudomonadota</taxon>
        <taxon>Alphaproteobacteria</taxon>
        <taxon>Rhodobacterales</taxon>
        <taxon>Roseobacteraceae</taxon>
        <taxon>Rubellimicrobium</taxon>
    </lineage>
</organism>
<evidence type="ECO:0000256" key="3">
    <source>
        <dbReference type="ARBA" id="ARBA00005349"/>
    </source>
</evidence>